<keyword evidence="1" id="KW-0732">Signal</keyword>
<feature type="signal peptide" evidence="1">
    <location>
        <begin position="1"/>
        <end position="18"/>
    </location>
</feature>
<reference evidence="3 4" key="1">
    <citation type="submission" date="2023-10" db="EMBL/GenBank/DDBJ databases">
        <title>Description of Microbulbifer bruguierae sp. nov., isolated from the sediments of mangrove plant Bruguiera sexangula and comparative genomic analyses of the genus Microbulbifer.</title>
        <authorList>
            <person name="Long M."/>
        </authorList>
    </citation>
    <scope>NUCLEOTIDE SEQUENCE [LARGE SCALE GENOMIC DNA]</scope>
    <source>
        <strain evidence="3 4">SPO729</strain>
    </source>
</reference>
<dbReference type="SUPFAM" id="SSF52833">
    <property type="entry name" value="Thioredoxin-like"/>
    <property type="match status" value="1"/>
</dbReference>
<proteinExistence type="predicted"/>
<keyword evidence="4" id="KW-1185">Reference proteome</keyword>
<evidence type="ECO:0000313" key="4">
    <source>
        <dbReference type="Proteomes" id="UP001302477"/>
    </source>
</evidence>
<dbReference type="EMBL" id="CP137555">
    <property type="protein sequence ID" value="WOX06720.1"/>
    <property type="molecule type" value="Genomic_DNA"/>
</dbReference>
<feature type="chain" id="PRO_5043602798" evidence="1">
    <location>
        <begin position="19"/>
        <end position="155"/>
    </location>
</feature>
<evidence type="ECO:0000313" key="3">
    <source>
        <dbReference type="EMBL" id="WOX06720.1"/>
    </source>
</evidence>
<evidence type="ECO:0000259" key="2">
    <source>
        <dbReference type="PROSITE" id="PS51352"/>
    </source>
</evidence>
<name>A0AAU0N392_9GAMM</name>
<gene>
    <name evidence="3" type="ORF">R5R33_06210</name>
</gene>
<dbReference type="PROSITE" id="PS51352">
    <property type="entry name" value="THIOREDOXIN_2"/>
    <property type="match status" value="1"/>
</dbReference>
<accession>A0AAU0N392</accession>
<sequence length="155" mass="17556">MRSLVLVFAFFISLSASAFNDKPYNQNYDPKRDPFDDFRMAQQDAQEDGKLILIILGGNWCGWCHRLSAFIKKNESLKMDLEETFVVMKINVSGENNNADFLSHLPEPKGYPYFVIVNNEGKVIGAQNTSGIEEGKSYSVAKFSGFIDKWKGAKR</sequence>
<evidence type="ECO:0000256" key="1">
    <source>
        <dbReference type="SAM" id="SignalP"/>
    </source>
</evidence>
<dbReference type="KEGG" id="mpaf:R5R33_06210"/>
<protein>
    <submittedName>
        <fullName evidence="3">Thioredoxin family protein</fullName>
    </submittedName>
</protein>
<dbReference type="InterPro" id="IPR036249">
    <property type="entry name" value="Thioredoxin-like_sf"/>
</dbReference>
<feature type="domain" description="Thioredoxin" evidence="2">
    <location>
        <begin position="10"/>
        <end position="152"/>
    </location>
</feature>
<dbReference type="AlphaFoldDB" id="A0AAU0N392"/>
<dbReference type="RefSeq" id="WP_318955172.1">
    <property type="nucleotide sequence ID" value="NZ_CP137555.1"/>
</dbReference>
<dbReference type="Proteomes" id="UP001302477">
    <property type="component" value="Chromosome"/>
</dbReference>
<dbReference type="InterPro" id="IPR013766">
    <property type="entry name" value="Thioredoxin_domain"/>
</dbReference>
<dbReference type="Gene3D" id="3.40.30.10">
    <property type="entry name" value="Glutaredoxin"/>
    <property type="match status" value="1"/>
</dbReference>
<organism evidence="3 4">
    <name type="scientific">Microbulbifer pacificus</name>
    <dbReference type="NCBI Taxonomy" id="407164"/>
    <lineage>
        <taxon>Bacteria</taxon>
        <taxon>Pseudomonadati</taxon>
        <taxon>Pseudomonadota</taxon>
        <taxon>Gammaproteobacteria</taxon>
        <taxon>Cellvibrionales</taxon>
        <taxon>Microbulbiferaceae</taxon>
        <taxon>Microbulbifer</taxon>
    </lineage>
</organism>
<dbReference type="Pfam" id="PF13899">
    <property type="entry name" value="Thioredoxin_7"/>
    <property type="match status" value="1"/>
</dbReference>